<dbReference type="RefSeq" id="WP_406720869.1">
    <property type="nucleotide sequence ID" value="NZ_CP135443.1"/>
</dbReference>
<dbReference type="SMART" id="SM00867">
    <property type="entry name" value="YceI"/>
    <property type="match status" value="1"/>
</dbReference>
<protein>
    <submittedName>
        <fullName evidence="3">YceI family protein</fullName>
    </submittedName>
</protein>
<feature type="domain" description="Lipid/polyisoprenoid-binding YceI-like" evidence="2">
    <location>
        <begin position="24"/>
        <end position="188"/>
    </location>
</feature>
<gene>
    <name evidence="3" type="ORF">RPE78_13665</name>
</gene>
<keyword evidence="4" id="KW-1185">Reference proteome</keyword>
<accession>A0ABZ1E0U3</accession>
<dbReference type="Pfam" id="PF04264">
    <property type="entry name" value="YceI"/>
    <property type="match status" value="1"/>
</dbReference>
<dbReference type="SUPFAM" id="SSF101874">
    <property type="entry name" value="YceI-like"/>
    <property type="match status" value="1"/>
</dbReference>
<dbReference type="InterPro" id="IPR036761">
    <property type="entry name" value="TTHA0802/YceI-like_sf"/>
</dbReference>
<proteinExistence type="predicted"/>
<organism evidence="3 4">
    <name type="scientific">Thioclava litoralis</name>
    <dbReference type="NCBI Taxonomy" id="3076557"/>
    <lineage>
        <taxon>Bacteria</taxon>
        <taxon>Pseudomonadati</taxon>
        <taxon>Pseudomonadota</taxon>
        <taxon>Alphaproteobacteria</taxon>
        <taxon>Rhodobacterales</taxon>
        <taxon>Paracoccaceae</taxon>
        <taxon>Thioclava</taxon>
    </lineage>
</organism>
<sequence length="193" mass="20996">MKSLVLAAGLMASFASMAHAQAETYTLDPSHSQIVFDYNHLGFSTTTSMFSGFEGTIEFDAQDPAKSSVSVEFPAESLITGWDARTKHFMTDDFFGAAENPEITFKSTSIEVTGEKTGKITGDLTVNGVTKPITIDATMTQMGEHPMQKKPWVGFDGTTTIKRSDFDMGMYAPYVSDDVNVRISIEAMKGTAE</sequence>
<evidence type="ECO:0000256" key="1">
    <source>
        <dbReference type="SAM" id="SignalP"/>
    </source>
</evidence>
<dbReference type="InterPro" id="IPR007372">
    <property type="entry name" value="Lipid/polyisoprenoid-bd_YceI"/>
</dbReference>
<dbReference type="Proteomes" id="UP001623290">
    <property type="component" value="Chromosome"/>
</dbReference>
<evidence type="ECO:0000313" key="3">
    <source>
        <dbReference type="EMBL" id="WRY33705.1"/>
    </source>
</evidence>
<feature type="chain" id="PRO_5045663321" evidence="1">
    <location>
        <begin position="21"/>
        <end position="193"/>
    </location>
</feature>
<feature type="signal peptide" evidence="1">
    <location>
        <begin position="1"/>
        <end position="20"/>
    </location>
</feature>
<evidence type="ECO:0000313" key="4">
    <source>
        <dbReference type="Proteomes" id="UP001623290"/>
    </source>
</evidence>
<dbReference type="Gene3D" id="2.40.128.110">
    <property type="entry name" value="Lipid/polyisoprenoid-binding, YceI-like"/>
    <property type="match status" value="1"/>
</dbReference>
<keyword evidence="1" id="KW-0732">Signal</keyword>
<dbReference type="PANTHER" id="PTHR34406:SF1">
    <property type="entry name" value="PROTEIN YCEI"/>
    <property type="match status" value="1"/>
</dbReference>
<name>A0ABZ1E0U3_9RHOB</name>
<reference evidence="3 4" key="1">
    <citation type="submission" date="2023-09" db="EMBL/GenBank/DDBJ databases">
        <title>Thioclava shenzhenensis sp. nov., a multidrug resistant bacteria-antagonizing species isolated from coastal seawater.</title>
        <authorList>
            <person name="Long M."/>
        </authorList>
    </citation>
    <scope>NUCLEOTIDE SEQUENCE [LARGE SCALE GENOMIC DNA]</scope>
    <source>
        <strain evidence="3 4">FTW29</strain>
    </source>
</reference>
<evidence type="ECO:0000259" key="2">
    <source>
        <dbReference type="SMART" id="SM00867"/>
    </source>
</evidence>
<dbReference type="EMBL" id="CP135443">
    <property type="protein sequence ID" value="WRY33705.1"/>
    <property type="molecule type" value="Genomic_DNA"/>
</dbReference>
<dbReference type="PANTHER" id="PTHR34406">
    <property type="entry name" value="PROTEIN YCEI"/>
    <property type="match status" value="1"/>
</dbReference>